<keyword evidence="6 9" id="KW-0413">Isomerase</keyword>
<dbReference type="EMBL" id="QMQA01000045">
    <property type="protein sequence ID" value="RLE14416.1"/>
    <property type="molecule type" value="Genomic_DNA"/>
</dbReference>
<evidence type="ECO:0000256" key="6">
    <source>
        <dbReference type="ARBA" id="ARBA00023235"/>
    </source>
</evidence>
<comment type="function">
    <text evidence="2">Catalyzes the interconversion of 2-phosphoglycerate and 3-phosphoglycerate.</text>
</comment>
<reference evidence="9 10" key="1">
    <citation type="submission" date="2018-06" db="EMBL/GenBank/DDBJ databases">
        <title>Extensive metabolic versatility and redundancy in microbially diverse, dynamic hydrothermal sediments.</title>
        <authorList>
            <person name="Dombrowski N."/>
            <person name="Teske A."/>
            <person name="Baker B.J."/>
        </authorList>
    </citation>
    <scope>NUCLEOTIDE SEQUENCE [LARGE SCALE GENOMIC DNA]</scope>
    <source>
        <strain evidence="9">B3_G15</strain>
    </source>
</reference>
<comment type="similarity">
    <text evidence="4">Belongs to the BPG-independent phosphoglycerate mutase family. A-PGAM subfamily.</text>
</comment>
<evidence type="ECO:0000259" key="8">
    <source>
        <dbReference type="Pfam" id="PF01676"/>
    </source>
</evidence>
<feature type="region of interest" description="Disordered" evidence="7">
    <location>
        <begin position="159"/>
        <end position="186"/>
    </location>
</feature>
<keyword evidence="5" id="KW-0324">Glycolysis</keyword>
<dbReference type="Pfam" id="PF10143">
    <property type="entry name" value="PhosphMutase"/>
    <property type="match status" value="1"/>
</dbReference>
<dbReference type="HAMAP" id="MF_01402_A">
    <property type="entry name" value="ApgM_A"/>
    <property type="match status" value="1"/>
</dbReference>
<evidence type="ECO:0000256" key="5">
    <source>
        <dbReference type="ARBA" id="ARBA00023152"/>
    </source>
</evidence>
<evidence type="ECO:0000313" key="9">
    <source>
        <dbReference type="EMBL" id="RLE14416.1"/>
    </source>
</evidence>
<organism evidence="9 10">
    <name type="scientific">Aerophobetes bacterium</name>
    <dbReference type="NCBI Taxonomy" id="2030807"/>
    <lineage>
        <taxon>Bacteria</taxon>
        <taxon>Candidatus Aerophobota</taxon>
    </lineage>
</organism>
<dbReference type="NCBIfam" id="NF003104">
    <property type="entry name" value="PRK04024.1"/>
    <property type="match status" value="1"/>
</dbReference>
<dbReference type="PANTHER" id="PTHR31209">
    <property type="entry name" value="COFACTOR-INDEPENDENT PHOSPHOGLYCERATE MUTASE"/>
    <property type="match status" value="1"/>
</dbReference>
<protein>
    <submittedName>
        <fullName evidence="9">2,3-bisphosphoglycerate-independent phosphoglycerate mutase</fullName>
        <ecNumber evidence="9">5.4.2.12</ecNumber>
    </submittedName>
</protein>
<dbReference type="InterPro" id="IPR004456">
    <property type="entry name" value="Pglycerate_mutase_ApgM"/>
</dbReference>
<comment type="pathway">
    <text evidence="3">Carbohydrate degradation.</text>
</comment>
<comment type="caution">
    <text evidence="9">The sequence shown here is derived from an EMBL/GenBank/DDBJ whole genome shotgun (WGS) entry which is preliminary data.</text>
</comment>
<dbReference type="GO" id="GO:0004619">
    <property type="term" value="F:phosphoglycerate mutase activity"/>
    <property type="evidence" value="ECO:0007669"/>
    <property type="project" value="UniProtKB-EC"/>
</dbReference>
<dbReference type="Gene3D" id="3.30.70.2130">
    <property type="entry name" value="Metalloenzyme domain"/>
    <property type="match status" value="1"/>
</dbReference>
<dbReference type="InterPro" id="IPR042253">
    <property type="entry name" value="Pglycerate_mutase_ApgM_sf"/>
</dbReference>
<dbReference type="SUPFAM" id="SSF53649">
    <property type="entry name" value="Alkaline phosphatase-like"/>
    <property type="match status" value="1"/>
</dbReference>
<dbReference type="PIRSF" id="PIRSF006392">
    <property type="entry name" value="IPGAM_arch"/>
    <property type="match status" value="1"/>
</dbReference>
<gene>
    <name evidence="9" type="ORF">DRJ04_02415</name>
</gene>
<dbReference type="Pfam" id="PF01676">
    <property type="entry name" value="Metalloenzyme"/>
    <property type="match status" value="1"/>
</dbReference>
<dbReference type="InterPro" id="IPR023665">
    <property type="entry name" value="ApgAM_prokaryotes"/>
</dbReference>
<dbReference type="GO" id="GO:0046872">
    <property type="term" value="F:metal ion binding"/>
    <property type="evidence" value="ECO:0007669"/>
    <property type="project" value="InterPro"/>
</dbReference>
<dbReference type="Gene3D" id="3.40.720.10">
    <property type="entry name" value="Alkaline Phosphatase, subunit A"/>
    <property type="match status" value="2"/>
</dbReference>
<sequence length="407" mass="44178">MIEKKAVFVVVDGMGDRPIKDGKTPLQLARKPILDQLAAEGATGMMSTIGPGIIPGSDTAHLALFGYDPDIYYKGRGPFEALGVGLDLREGDVALRCNFATVDENLLIIDRRAGRLKDEGAILARSLQDLTIDGINIIFTSSTEHRGVLILRGDKLSPAVSDTDPHSGEKSPLLQSKPLEDTPEARKTARVINEFVKKSREILSSHPLNKERRRQGKLPANIVLTRGAGIYQKVDSLRDRYGISSCCIAGSALYRGVARYIGMDILRVKGATGRVDTDVEAKAKAAVEALKKYDFVFVHIKGTDNASHDGNLEEKLFMIEKVDKLANILKDANALLVITADHSTPLSIRRHSADPVPVLIYGEGVRKDRVNSFDEISVACGCLGYLNGIGLHRVTIDLMGCGHMVGS</sequence>
<evidence type="ECO:0000256" key="4">
    <source>
        <dbReference type="ARBA" id="ARBA00005524"/>
    </source>
</evidence>
<evidence type="ECO:0000256" key="1">
    <source>
        <dbReference type="ARBA" id="ARBA00000370"/>
    </source>
</evidence>
<feature type="domain" description="Metalloenzyme" evidence="8">
    <location>
        <begin position="4"/>
        <end position="371"/>
    </location>
</feature>
<comment type="catalytic activity">
    <reaction evidence="1">
        <text>(2R)-2-phosphoglycerate = (2R)-3-phosphoglycerate</text>
        <dbReference type="Rhea" id="RHEA:15901"/>
        <dbReference type="ChEBI" id="CHEBI:58272"/>
        <dbReference type="ChEBI" id="CHEBI:58289"/>
        <dbReference type="EC" id="5.4.2.12"/>
    </reaction>
</comment>
<dbReference type="AlphaFoldDB" id="A0A662DKL1"/>
<dbReference type="NCBIfam" id="TIGR00306">
    <property type="entry name" value="apgM"/>
    <property type="match status" value="1"/>
</dbReference>
<dbReference type="EC" id="5.4.2.12" evidence="9"/>
<evidence type="ECO:0000256" key="2">
    <source>
        <dbReference type="ARBA" id="ARBA00002315"/>
    </source>
</evidence>
<dbReference type="Proteomes" id="UP000280417">
    <property type="component" value="Unassembled WGS sequence"/>
</dbReference>
<evidence type="ECO:0000256" key="7">
    <source>
        <dbReference type="SAM" id="MobiDB-lite"/>
    </source>
</evidence>
<dbReference type="InterPro" id="IPR017850">
    <property type="entry name" value="Alkaline_phosphatase_core_sf"/>
</dbReference>
<evidence type="ECO:0000313" key="10">
    <source>
        <dbReference type="Proteomes" id="UP000280417"/>
    </source>
</evidence>
<accession>A0A662DKL1</accession>
<proteinExistence type="inferred from homology"/>
<dbReference type="PANTHER" id="PTHR31209:SF0">
    <property type="entry name" value="METALLOENZYME DOMAIN-CONTAINING PROTEIN"/>
    <property type="match status" value="1"/>
</dbReference>
<dbReference type="CDD" id="cd16011">
    <property type="entry name" value="iPGM_like"/>
    <property type="match status" value="1"/>
</dbReference>
<dbReference type="GO" id="GO:0006096">
    <property type="term" value="P:glycolytic process"/>
    <property type="evidence" value="ECO:0007669"/>
    <property type="project" value="UniProtKB-KW"/>
</dbReference>
<name>A0A662DKL1_UNCAE</name>
<evidence type="ECO:0000256" key="3">
    <source>
        <dbReference type="ARBA" id="ARBA00004921"/>
    </source>
</evidence>
<dbReference type="InterPro" id="IPR006124">
    <property type="entry name" value="Metalloenzyme"/>
</dbReference>